<dbReference type="InterPro" id="IPR017452">
    <property type="entry name" value="GPCR_Rhodpsn_7TM"/>
</dbReference>
<evidence type="ECO:0000256" key="8">
    <source>
        <dbReference type="SAM" id="MobiDB-lite"/>
    </source>
</evidence>
<evidence type="ECO:0000256" key="2">
    <source>
        <dbReference type="ARBA" id="ARBA00022692"/>
    </source>
</evidence>
<dbReference type="PANTHER" id="PTHR24243:SF208">
    <property type="entry name" value="PYROKININ-1 RECEPTOR"/>
    <property type="match status" value="1"/>
</dbReference>
<dbReference type="Proteomes" id="UP000762676">
    <property type="component" value="Unassembled WGS sequence"/>
</dbReference>
<keyword evidence="3 9" id="KW-1133">Transmembrane helix</keyword>
<feature type="transmembrane region" description="Helical" evidence="9">
    <location>
        <begin position="58"/>
        <end position="79"/>
    </location>
</feature>
<evidence type="ECO:0000259" key="10">
    <source>
        <dbReference type="PROSITE" id="PS50262"/>
    </source>
</evidence>
<dbReference type="Gene3D" id="1.20.1070.10">
    <property type="entry name" value="Rhodopsin 7-helix transmembrane proteins"/>
    <property type="match status" value="1"/>
</dbReference>
<feature type="domain" description="G-protein coupled receptors family 1 profile" evidence="10">
    <location>
        <begin position="39"/>
        <end position="127"/>
    </location>
</feature>
<evidence type="ECO:0000313" key="12">
    <source>
        <dbReference type="Proteomes" id="UP000762676"/>
    </source>
</evidence>
<dbReference type="PROSITE" id="PS50262">
    <property type="entry name" value="G_PROTEIN_RECEP_F1_2"/>
    <property type="match status" value="1"/>
</dbReference>
<dbReference type="GO" id="GO:0004930">
    <property type="term" value="F:G protein-coupled receptor activity"/>
    <property type="evidence" value="ECO:0007669"/>
    <property type="project" value="UniProtKB-KW"/>
</dbReference>
<evidence type="ECO:0000256" key="3">
    <source>
        <dbReference type="ARBA" id="ARBA00022989"/>
    </source>
</evidence>
<feature type="region of interest" description="Disordered" evidence="8">
    <location>
        <begin position="343"/>
        <end position="369"/>
    </location>
</feature>
<evidence type="ECO:0000313" key="11">
    <source>
        <dbReference type="EMBL" id="GFS01195.1"/>
    </source>
</evidence>
<feature type="transmembrane region" description="Helical" evidence="9">
    <location>
        <begin position="731"/>
        <end position="751"/>
    </location>
</feature>
<keyword evidence="12" id="KW-1185">Reference proteome</keyword>
<evidence type="ECO:0000256" key="6">
    <source>
        <dbReference type="ARBA" id="ARBA00023170"/>
    </source>
</evidence>
<dbReference type="InterPro" id="IPR000276">
    <property type="entry name" value="GPCR_Rhodpsn"/>
</dbReference>
<feature type="transmembrane region" description="Helical" evidence="9">
    <location>
        <begin position="85"/>
        <end position="112"/>
    </location>
</feature>
<feature type="region of interest" description="Disordered" evidence="8">
    <location>
        <begin position="268"/>
        <end position="307"/>
    </location>
</feature>
<feature type="transmembrane region" description="Helical" evidence="9">
    <location>
        <begin position="25"/>
        <end position="46"/>
    </location>
</feature>
<keyword evidence="4" id="KW-0297">G-protein coupled receptor</keyword>
<proteinExistence type="predicted"/>
<keyword evidence="6 11" id="KW-0675">Receptor</keyword>
<evidence type="ECO:0000256" key="9">
    <source>
        <dbReference type="SAM" id="Phobius"/>
    </source>
</evidence>
<evidence type="ECO:0000256" key="5">
    <source>
        <dbReference type="ARBA" id="ARBA00023136"/>
    </source>
</evidence>
<feature type="transmembrane region" description="Helical" evidence="9">
    <location>
        <begin position="207"/>
        <end position="233"/>
    </location>
</feature>
<comment type="subcellular location">
    <subcellularLocation>
        <location evidence="1">Membrane</location>
        <topology evidence="1">Multi-pass membrane protein</topology>
    </subcellularLocation>
</comment>
<dbReference type="GO" id="GO:0016020">
    <property type="term" value="C:membrane"/>
    <property type="evidence" value="ECO:0007669"/>
    <property type="project" value="UniProtKB-SubCell"/>
</dbReference>
<feature type="transmembrane region" description="Helical" evidence="9">
    <location>
        <begin position="133"/>
        <end position="155"/>
    </location>
</feature>
<evidence type="ECO:0000256" key="7">
    <source>
        <dbReference type="ARBA" id="ARBA00023224"/>
    </source>
</evidence>
<keyword evidence="5 9" id="KW-0472">Membrane</keyword>
<accession>A0AAV4HUE2</accession>
<reference evidence="11 12" key="1">
    <citation type="journal article" date="2021" name="Elife">
        <title>Chloroplast acquisition without the gene transfer in kleptoplastic sea slugs, Plakobranchus ocellatus.</title>
        <authorList>
            <person name="Maeda T."/>
            <person name="Takahashi S."/>
            <person name="Yoshida T."/>
            <person name="Shimamura S."/>
            <person name="Takaki Y."/>
            <person name="Nagai Y."/>
            <person name="Toyoda A."/>
            <person name="Suzuki Y."/>
            <person name="Arimoto A."/>
            <person name="Ishii H."/>
            <person name="Satoh N."/>
            <person name="Nishiyama T."/>
            <person name="Hasebe M."/>
            <person name="Maruyama T."/>
            <person name="Minagawa J."/>
            <person name="Obokata J."/>
            <person name="Shigenobu S."/>
        </authorList>
    </citation>
    <scope>NUCLEOTIDE SEQUENCE [LARGE SCALE GENOMIC DNA]</scope>
</reference>
<sequence>MNLSAGLETARQDAITNARQRDLTLVTFLVSLSVIGVVVNTILLDVYMHTKRKVLSTYFITAVAAIDLMISSFVIPLRILPVVAAVPMSVCAVCLSVSYGCTGVSIMLFFCITFDRYQAVCLLQRPLITTQNLHFPVIWAFVSAVYAGIIAPIYLKGEITVLDDVTNVTNVSEVISLRRVTLQMRPGFPCYSTAMLSYPRRVWDARFIIQFVFAVCCGSLILLVLVLYFLMFIKLRQKNQFRLQSLSYGTQGKSSRQLHARPCYHISGLPAHSTADNSQDPKSSDKDEGRSCSEELPSASEETLSFSKSGVARGKLFSENLRPGQHEKDNDVIKYEEQVKTNANVGTARQKGRNLIQPRFPGLGRSSSSLHPRELTKFRRWICVKVEPLQIQDANLPREIKISQKRSPFKVLAKRVGRKLERYYPESQLNKPNKRVTRFASLSCFKSNHEGYEVESISLDNFSTQVTSDTDSVHSEPETCQSRISRVHNLVVKPINNSADSKTDSSASNSRDRMDSSASNTVLTRVRSLSCSAAIDTTKREHYGTLVQNKDSKEGKEFVTTNRTHLDVPPDLIRDVPNTEIQSREINISGKITRSSSPIQDNFEDSVNDKPTVRENSVSVSFETSVESSEIQGKSQNRHIPSSQDLSFQIRIENLNNSIGKIGSPKIINLSEKKMTLKCFKKKSAKTKVVAHEENSNSPQQEMGKGPVIRRSVEHWKGCWDRFGCNLSTKVTARVGLLTLAYCLWWLPFYLTELGLVNYDTLVPEMFFMANVMNPLLHLMTSQVFRHQVRARFKVYKAKLAARWNRNFSRA</sequence>
<evidence type="ECO:0000256" key="4">
    <source>
        <dbReference type="ARBA" id="ARBA00023040"/>
    </source>
</evidence>
<feature type="compositionally biased region" description="Basic and acidic residues" evidence="8">
    <location>
        <begin position="282"/>
        <end position="293"/>
    </location>
</feature>
<name>A0AAV4HUE2_9GAST</name>
<dbReference type="EMBL" id="BMAT01009204">
    <property type="protein sequence ID" value="GFS01195.1"/>
    <property type="molecule type" value="Genomic_DNA"/>
</dbReference>
<dbReference type="AlphaFoldDB" id="A0AAV4HUE2"/>
<keyword evidence="7" id="KW-0807">Transducer</keyword>
<protein>
    <submittedName>
        <fullName evidence="11">5-hydroxytryptamine receptor 2B</fullName>
    </submittedName>
</protein>
<dbReference type="PANTHER" id="PTHR24243">
    <property type="entry name" value="G-PROTEIN COUPLED RECEPTOR"/>
    <property type="match status" value="1"/>
</dbReference>
<dbReference type="SUPFAM" id="SSF81321">
    <property type="entry name" value="Family A G protein-coupled receptor-like"/>
    <property type="match status" value="1"/>
</dbReference>
<evidence type="ECO:0000256" key="1">
    <source>
        <dbReference type="ARBA" id="ARBA00004141"/>
    </source>
</evidence>
<feature type="transmembrane region" description="Helical" evidence="9">
    <location>
        <begin position="766"/>
        <end position="785"/>
    </location>
</feature>
<feature type="compositionally biased region" description="Polar residues" evidence="8">
    <location>
        <begin position="495"/>
        <end position="509"/>
    </location>
</feature>
<keyword evidence="2 9" id="KW-0812">Transmembrane</keyword>
<feature type="region of interest" description="Disordered" evidence="8">
    <location>
        <begin position="493"/>
        <end position="521"/>
    </location>
</feature>
<dbReference type="CDD" id="cd00637">
    <property type="entry name" value="7tm_classA_rhodopsin-like"/>
    <property type="match status" value="1"/>
</dbReference>
<comment type="caution">
    <text evidence="11">The sequence shown here is derived from an EMBL/GenBank/DDBJ whole genome shotgun (WGS) entry which is preliminary data.</text>
</comment>
<organism evidence="11 12">
    <name type="scientific">Elysia marginata</name>
    <dbReference type="NCBI Taxonomy" id="1093978"/>
    <lineage>
        <taxon>Eukaryota</taxon>
        <taxon>Metazoa</taxon>
        <taxon>Spiralia</taxon>
        <taxon>Lophotrochozoa</taxon>
        <taxon>Mollusca</taxon>
        <taxon>Gastropoda</taxon>
        <taxon>Heterobranchia</taxon>
        <taxon>Euthyneura</taxon>
        <taxon>Panpulmonata</taxon>
        <taxon>Sacoglossa</taxon>
        <taxon>Placobranchoidea</taxon>
        <taxon>Plakobranchidae</taxon>
        <taxon>Elysia</taxon>
    </lineage>
</organism>
<dbReference type="PRINTS" id="PR00237">
    <property type="entry name" value="GPCRRHODOPSN"/>
</dbReference>
<gene>
    <name evidence="11" type="ORF">ElyMa_004575000</name>
</gene>